<evidence type="ECO:0000313" key="3">
    <source>
        <dbReference type="Proteomes" id="UP000297989"/>
    </source>
</evidence>
<proteinExistence type="predicted"/>
<comment type="caution">
    <text evidence="2">The sequence shown here is derived from an EMBL/GenBank/DDBJ whole genome shotgun (WGS) entry which is preliminary data.</text>
</comment>
<feature type="region of interest" description="Disordered" evidence="1">
    <location>
        <begin position="1"/>
        <end position="22"/>
    </location>
</feature>
<dbReference type="GO" id="GO:0016787">
    <property type="term" value="F:hydrolase activity"/>
    <property type="evidence" value="ECO:0007669"/>
    <property type="project" value="UniProtKB-KW"/>
</dbReference>
<organism evidence="2 3">
    <name type="scientific">Salmonella enterica subsp. enterica serovar Poona</name>
    <dbReference type="NCBI Taxonomy" id="436295"/>
    <lineage>
        <taxon>Bacteria</taxon>
        <taxon>Pseudomonadati</taxon>
        <taxon>Pseudomonadota</taxon>
        <taxon>Gammaproteobacteria</taxon>
        <taxon>Enterobacterales</taxon>
        <taxon>Enterobacteriaceae</taxon>
        <taxon>Salmonella</taxon>
    </lineage>
</organism>
<feature type="compositionally biased region" description="Polar residues" evidence="1">
    <location>
        <begin position="1"/>
        <end position="12"/>
    </location>
</feature>
<gene>
    <name evidence="2" type="ORF">C9F10_15095</name>
</gene>
<reference evidence="2 3" key="1">
    <citation type="submission" date="2018-03" db="EMBL/GenBank/DDBJ databases">
        <title>Non-Typhoidal Salmonella genome sequencing and assembly.</title>
        <authorList>
            <person name="Matchawe C."/>
        </authorList>
    </citation>
    <scope>NUCLEOTIDE SEQUENCE [LARGE SCALE GENOMIC DNA]</scope>
    <source>
        <strain evidence="2 3">8EV</strain>
    </source>
</reference>
<protein>
    <submittedName>
        <fullName evidence="2">GTP cyclohydrolase II</fullName>
    </submittedName>
</protein>
<dbReference type="Proteomes" id="UP000297989">
    <property type="component" value="Unassembled WGS sequence"/>
</dbReference>
<accession>A0A659S9J9</accession>
<name>A0A659S9J9_SALET</name>
<evidence type="ECO:0000313" key="2">
    <source>
        <dbReference type="EMBL" id="TGD35982.1"/>
    </source>
</evidence>
<dbReference type="AlphaFoldDB" id="A0A659S9J9"/>
<evidence type="ECO:0000256" key="1">
    <source>
        <dbReference type="SAM" id="MobiDB-lite"/>
    </source>
</evidence>
<keyword evidence="2" id="KW-0378">Hydrolase</keyword>
<feature type="non-terminal residue" evidence="2">
    <location>
        <position position="44"/>
    </location>
</feature>
<dbReference type="EMBL" id="PYKK01001063">
    <property type="protein sequence ID" value="TGD35982.1"/>
    <property type="molecule type" value="Genomic_DNA"/>
</dbReference>
<sequence length="44" mass="5128">MSAALWQNSGIQANRRRPRRRQHNLEKFMQLKRVAEANLPTPVG</sequence>